<dbReference type="GO" id="GO:1901135">
    <property type="term" value="P:carbohydrate derivative metabolic process"/>
    <property type="evidence" value="ECO:0007669"/>
    <property type="project" value="InterPro"/>
</dbReference>
<dbReference type="AlphaFoldDB" id="A0AAU7NJ52"/>
<dbReference type="GO" id="GO:0097367">
    <property type="term" value="F:carbohydrate derivative binding"/>
    <property type="evidence" value="ECO:0007669"/>
    <property type="project" value="InterPro"/>
</dbReference>
<keyword evidence="3" id="KW-0804">Transcription</keyword>
<dbReference type="InterPro" id="IPR009057">
    <property type="entry name" value="Homeodomain-like_sf"/>
</dbReference>
<dbReference type="PROSITE" id="PS51464">
    <property type="entry name" value="SIS"/>
    <property type="match status" value="1"/>
</dbReference>
<dbReference type="Gene3D" id="3.40.50.10490">
    <property type="entry name" value="Glucose-6-phosphate isomerase like protein, domain 1"/>
    <property type="match status" value="1"/>
</dbReference>
<dbReference type="Pfam" id="PF01418">
    <property type="entry name" value="HTH_6"/>
    <property type="match status" value="1"/>
</dbReference>
<dbReference type="SUPFAM" id="SSF53697">
    <property type="entry name" value="SIS domain"/>
    <property type="match status" value="1"/>
</dbReference>
<evidence type="ECO:0000259" key="5">
    <source>
        <dbReference type="PROSITE" id="PS51464"/>
    </source>
</evidence>
<name>A0AAU7NJ52_PEDPE</name>
<gene>
    <name evidence="6" type="ORF">BB06_05210</name>
</gene>
<dbReference type="InterPro" id="IPR047640">
    <property type="entry name" value="RpiR-like"/>
</dbReference>
<evidence type="ECO:0000256" key="2">
    <source>
        <dbReference type="ARBA" id="ARBA00023125"/>
    </source>
</evidence>
<proteinExistence type="predicted"/>
<dbReference type="CDD" id="cd05013">
    <property type="entry name" value="SIS_RpiR"/>
    <property type="match status" value="1"/>
</dbReference>
<dbReference type="InterPro" id="IPR000281">
    <property type="entry name" value="HTH_RpiR"/>
</dbReference>
<dbReference type="GO" id="GO:0003677">
    <property type="term" value="F:DNA binding"/>
    <property type="evidence" value="ECO:0007669"/>
    <property type="project" value="UniProtKB-KW"/>
</dbReference>
<dbReference type="PANTHER" id="PTHR30514">
    <property type="entry name" value="GLUCOKINASE"/>
    <property type="match status" value="1"/>
</dbReference>
<dbReference type="PROSITE" id="PS51071">
    <property type="entry name" value="HTH_RPIR"/>
    <property type="match status" value="1"/>
</dbReference>
<dbReference type="InterPro" id="IPR046348">
    <property type="entry name" value="SIS_dom_sf"/>
</dbReference>
<feature type="domain" description="HTH rpiR-type" evidence="4">
    <location>
        <begin position="2"/>
        <end position="78"/>
    </location>
</feature>
<reference evidence="6" key="2">
    <citation type="submission" date="2024-05" db="EMBL/GenBank/DDBJ databases">
        <authorList>
            <person name="Chen H."/>
        </authorList>
    </citation>
    <scope>NUCLEOTIDE SEQUENCE</scope>
    <source>
        <strain evidence="6">CGMCC 7049</strain>
    </source>
</reference>
<protein>
    <submittedName>
        <fullName evidence="6">MurR/RpiR family transcriptional regulator</fullName>
    </submittedName>
</protein>
<evidence type="ECO:0000259" key="4">
    <source>
        <dbReference type="PROSITE" id="PS51071"/>
    </source>
</evidence>
<evidence type="ECO:0000313" key="6">
    <source>
        <dbReference type="EMBL" id="XBS07636.1"/>
    </source>
</evidence>
<evidence type="ECO:0000256" key="3">
    <source>
        <dbReference type="ARBA" id="ARBA00023163"/>
    </source>
</evidence>
<dbReference type="InterPro" id="IPR035472">
    <property type="entry name" value="RpiR-like_SIS"/>
</dbReference>
<accession>A0AAU7NJ52</accession>
<evidence type="ECO:0000256" key="1">
    <source>
        <dbReference type="ARBA" id="ARBA00023015"/>
    </source>
</evidence>
<keyword evidence="1" id="KW-0805">Transcription regulation</keyword>
<dbReference type="EMBL" id="CP157400">
    <property type="protein sequence ID" value="XBS07636.1"/>
    <property type="molecule type" value="Genomic_DNA"/>
</dbReference>
<dbReference type="SUPFAM" id="SSF46689">
    <property type="entry name" value="Homeodomain-like"/>
    <property type="match status" value="1"/>
</dbReference>
<sequence>MKNILFTLSNDFEKFSRSEQKVARFMIDYPREVIQMNAEEISDRTQVSPATVVRLAKKICKSGLPGLKIQVASEIKVDDSLYTEVNPSDDLDVMKHKLEFRISHAIGQTNQILLKDDVKKATDVVEQADDIYVFGMGASNLVAEDFQQKFIRIGKSVIQTLDTHLMAVGLARPNSVLIVVSDSGETKESCHITRVASSLNIPIIAITHARNSTIAKNSTVTLIYDDGGESGVLRTAATTSLLAQLYVVDLLYYAYLTEDFSNNKTRLVQSKTIIAENFGK</sequence>
<dbReference type="InterPro" id="IPR036388">
    <property type="entry name" value="WH-like_DNA-bd_sf"/>
</dbReference>
<dbReference type="RefSeq" id="WP_029258014.1">
    <property type="nucleotide sequence ID" value="NZ_CP157400.1"/>
</dbReference>
<dbReference type="InterPro" id="IPR001347">
    <property type="entry name" value="SIS_dom"/>
</dbReference>
<keyword evidence="2" id="KW-0238">DNA-binding</keyword>
<organism evidence="6">
    <name type="scientific">Pediococcus pentosaceus CGMCC 7049</name>
    <dbReference type="NCBI Taxonomy" id="1460385"/>
    <lineage>
        <taxon>Bacteria</taxon>
        <taxon>Bacillati</taxon>
        <taxon>Bacillota</taxon>
        <taxon>Bacilli</taxon>
        <taxon>Lactobacillales</taxon>
        <taxon>Lactobacillaceae</taxon>
        <taxon>Pediococcus</taxon>
    </lineage>
</organism>
<feature type="domain" description="SIS" evidence="5">
    <location>
        <begin position="121"/>
        <end position="261"/>
    </location>
</feature>
<dbReference type="Pfam" id="PF01380">
    <property type="entry name" value="SIS"/>
    <property type="match status" value="1"/>
</dbReference>
<dbReference type="PANTHER" id="PTHR30514:SF10">
    <property type="entry name" value="MURR_RPIR FAMILY TRANSCRIPTIONAL REGULATOR"/>
    <property type="match status" value="1"/>
</dbReference>
<dbReference type="Gene3D" id="1.10.10.10">
    <property type="entry name" value="Winged helix-like DNA-binding domain superfamily/Winged helix DNA-binding domain"/>
    <property type="match status" value="1"/>
</dbReference>
<dbReference type="GO" id="GO:0003700">
    <property type="term" value="F:DNA-binding transcription factor activity"/>
    <property type="evidence" value="ECO:0007669"/>
    <property type="project" value="InterPro"/>
</dbReference>
<reference evidence="6" key="1">
    <citation type="submission" date="2014-02" db="EMBL/GenBank/DDBJ databases">
        <authorList>
            <person name="Zhao D."/>
            <person name="Dong X."/>
            <person name="Li Y."/>
            <person name="Lv L."/>
            <person name="Zhao D."/>
            <person name="Gao Y."/>
            <person name="Wang Y."/>
            <person name="Li Y."/>
        </authorList>
    </citation>
    <scope>NUCLEOTIDE SEQUENCE</scope>
    <source>
        <strain evidence="6">CGMCC 7049</strain>
    </source>
</reference>